<accession>A0A0E9X234</accession>
<reference evidence="1" key="2">
    <citation type="journal article" date="2015" name="Fish Shellfish Immunol.">
        <title>Early steps in the European eel (Anguilla anguilla)-Vibrio vulnificus interaction in the gills: Role of the RtxA13 toxin.</title>
        <authorList>
            <person name="Callol A."/>
            <person name="Pajuelo D."/>
            <person name="Ebbesson L."/>
            <person name="Teles M."/>
            <person name="MacKenzie S."/>
            <person name="Amaro C."/>
        </authorList>
    </citation>
    <scope>NUCLEOTIDE SEQUENCE</scope>
</reference>
<name>A0A0E9X234_ANGAN</name>
<proteinExistence type="predicted"/>
<dbReference type="EMBL" id="GBXM01011805">
    <property type="protein sequence ID" value="JAH96772.1"/>
    <property type="molecule type" value="Transcribed_RNA"/>
</dbReference>
<evidence type="ECO:0000313" key="1">
    <source>
        <dbReference type="EMBL" id="JAH96772.1"/>
    </source>
</evidence>
<reference evidence="1" key="1">
    <citation type="submission" date="2014-11" db="EMBL/GenBank/DDBJ databases">
        <authorList>
            <person name="Amaro Gonzalez C."/>
        </authorList>
    </citation>
    <scope>NUCLEOTIDE SEQUENCE</scope>
</reference>
<dbReference type="AlphaFoldDB" id="A0A0E9X234"/>
<organism evidence="1">
    <name type="scientific">Anguilla anguilla</name>
    <name type="common">European freshwater eel</name>
    <name type="synonym">Muraena anguilla</name>
    <dbReference type="NCBI Taxonomy" id="7936"/>
    <lineage>
        <taxon>Eukaryota</taxon>
        <taxon>Metazoa</taxon>
        <taxon>Chordata</taxon>
        <taxon>Craniata</taxon>
        <taxon>Vertebrata</taxon>
        <taxon>Euteleostomi</taxon>
        <taxon>Actinopterygii</taxon>
        <taxon>Neopterygii</taxon>
        <taxon>Teleostei</taxon>
        <taxon>Anguilliformes</taxon>
        <taxon>Anguillidae</taxon>
        <taxon>Anguilla</taxon>
    </lineage>
</organism>
<protein>
    <submittedName>
        <fullName evidence="1">Uncharacterized protein</fullName>
    </submittedName>
</protein>
<sequence>MFYSGSKFLLTLLIPLRGVKVVFFSGIFYLSNSQSKISTNVSFLPPAATNDWRTQGAEMIEMRGIYYPLIPGQSENQLLIGYHHGVQGLNLM</sequence>